<dbReference type="Proteomes" id="UP000594463">
    <property type="component" value="Chromosome"/>
</dbReference>
<evidence type="ECO:0000259" key="5">
    <source>
        <dbReference type="SMART" id="SM00829"/>
    </source>
</evidence>
<evidence type="ECO:0000256" key="4">
    <source>
        <dbReference type="RuleBase" id="RU361277"/>
    </source>
</evidence>
<name>A0A7T1AKL3_ATRLM</name>
<dbReference type="SMART" id="SM00829">
    <property type="entry name" value="PKS_ER"/>
    <property type="match status" value="1"/>
</dbReference>
<dbReference type="InterPro" id="IPR013149">
    <property type="entry name" value="ADH-like_C"/>
</dbReference>
<dbReference type="GO" id="GO:0016616">
    <property type="term" value="F:oxidoreductase activity, acting on the CH-OH group of donors, NAD or NADP as acceptor"/>
    <property type="evidence" value="ECO:0007669"/>
    <property type="project" value="UniProtKB-ARBA"/>
</dbReference>
<dbReference type="Gene3D" id="3.40.50.720">
    <property type="entry name" value="NAD(P)-binding Rossmann-like Domain"/>
    <property type="match status" value="1"/>
</dbReference>
<dbReference type="InterPro" id="IPR050129">
    <property type="entry name" value="Zn_alcohol_dh"/>
</dbReference>
<feature type="domain" description="Enoyl reductase (ER)" evidence="5">
    <location>
        <begin position="10"/>
        <end position="321"/>
    </location>
</feature>
<proteinExistence type="inferred from homology"/>
<keyword evidence="2 4" id="KW-0862">Zinc</keyword>
<dbReference type="InterPro" id="IPR011032">
    <property type="entry name" value="GroES-like_sf"/>
</dbReference>
<dbReference type="InterPro" id="IPR036291">
    <property type="entry name" value="NAD(P)-bd_dom_sf"/>
</dbReference>
<comment type="similarity">
    <text evidence="4">Belongs to the zinc-containing alcohol dehydrogenase family.</text>
</comment>
<comment type="cofactor">
    <cofactor evidence="4">
        <name>Zn(2+)</name>
        <dbReference type="ChEBI" id="CHEBI:29105"/>
    </cofactor>
</comment>
<dbReference type="SUPFAM" id="SSF50129">
    <property type="entry name" value="GroES-like"/>
    <property type="match status" value="1"/>
</dbReference>
<dbReference type="PROSITE" id="PS00059">
    <property type="entry name" value="ADH_ZINC"/>
    <property type="match status" value="1"/>
</dbReference>
<evidence type="ECO:0000256" key="3">
    <source>
        <dbReference type="ARBA" id="ARBA00023002"/>
    </source>
</evidence>
<accession>A0A7T1AKL3</accession>
<dbReference type="PANTHER" id="PTHR43401">
    <property type="entry name" value="L-THREONINE 3-DEHYDROGENASE"/>
    <property type="match status" value="1"/>
</dbReference>
<evidence type="ECO:0000313" key="7">
    <source>
        <dbReference type="Proteomes" id="UP000594463"/>
    </source>
</evidence>
<keyword evidence="1 4" id="KW-0479">Metal-binding</keyword>
<dbReference type="PANTHER" id="PTHR43401:SF2">
    <property type="entry name" value="L-THREONINE 3-DEHYDROGENASE"/>
    <property type="match status" value="1"/>
</dbReference>
<protein>
    <submittedName>
        <fullName evidence="6">D-arabitol-phosphate dehydrogenase</fullName>
        <ecNumber evidence="6">1.1.1.301</ecNumber>
    </submittedName>
</protein>
<evidence type="ECO:0000313" key="6">
    <source>
        <dbReference type="EMBL" id="QPM67649.1"/>
    </source>
</evidence>
<dbReference type="Gene3D" id="3.90.180.10">
    <property type="entry name" value="Medium-chain alcohol dehydrogenases, catalytic domain"/>
    <property type="match status" value="2"/>
</dbReference>
<sequence>MTMKEVKLFGIKDLRIVESPIPIIEPDEILVRVRACGICPTEIRKFTTPNYKPIPFPVNPGHEWTGDIVEVGSKVEDFKVGSRIVAEGEGGYAEFAKITASNLKYTQQLPDNVSYEEGTFVEPLADCLHAVRERAKVIAGDKVVVVGAGPMGLSIIAVAARSGGNVMAIEPVKIRRNFAHEFGAEVVIDPNSDSIENSVLAWTNGRRADVCLATVGIPHVIESCIKLVGERGRVVLFGGGGAGQTINIDPNWIHYKEISVIGSEWIGVGGKEEKDLYRIATEWISEGKISVNQLISHRFPMNEIHNAYKLIMSGQAMKVILQMNKQ</sequence>
<gene>
    <name evidence="6" type="ORF">RT761_00860</name>
</gene>
<dbReference type="KEGG" id="alam:RT761_00860"/>
<dbReference type="Pfam" id="PF00107">
    <property type="entry name" value="ADH_zinc_N"/>
    <property type="match status" value="1"/>
</dbReference>
<evidence type="ECO:0000256" key="2">
    <source>
        <dbReference type="ARBA" id="ARBA00022833"/>
    </source>
</evidence>
<dbReference type="AlphaFoldDB" id="A0A7T1AKL3"/>
<dbReference type="InterPro" id="IPR002328">
    <property type="entry name" value="ADH_Zn_CS"/>
</dbReference>
<keyword evidence="7" id="KW-1185">Reference proteome</keyword>
<organism evidence="6 7">
    <name type="scientific">Atribacter laminatus</name>
    <dbReference type="NCBI Taxonomy" id="2847778"/>
    <lineage>
        <taxon>Bacteria</taxon>
        <taxon>Pseudomonadati</taxon>
        <taxon>Atribacterota</taxon>
        <taxon>Atribacteria</taxon>
        <taxon>Atribacterales</taxon>
        <taxon>Atribacteraceae</taxon>
        <taxon>Atribacter</taxon>
    </lineage>
</organism>
<dbReference type="Pfam" id="PF08240">
    <property type="entry name" value="ADH_N"/>
    <property type="match status" value="1"/>
</dbReference>
<dbReference type="SUPFAM" id="SSF51735">
    <property type="entry name" value="NAD(P)-binding Rossmann-fold domains"/>
    <property type="match status" value="1"/>
</dbReference>
<evidence type="ECO:0000256" key="1">
    <source>
        <dbReference type="ARBA" id="ARBA00022723"/>
    </source>
</evidence>
<dbReference type="EC" id="1.1.1.301" evidence="6"/>
<reference evidence="6 7" key="1">
    <citation type="journal article" date="2021" name="Nat. Commun.">
        <title>Isolation of a member of the candidate phylum Atribacteria reveals a unique cell membrane structure.</title>
        <authorList>
            <person name="Taiki K."/>
            <person name="Nobu M.K."/>
            <person name="Kusada H."/>
            <person name="Meng X.-Y."/>
            <person name="Hosoki N."/>
            <person name="Uematsu K."/>
            <person name="Yoshioka H."/>
            <person name="Kamagata Y."/>
            <person name="Tamaki H."/>
        </authorList>
    </citation>
    <scope>NUCLEOTIDE SEQUENCE [LARGE SCALE GENOMIC DNA]</scope>
    <source>
        <strain evidence="6 7">RT761</strain>
    </source>
</reference>
<dbReference type="EMBL" id="CP065383">
    <property type="protein sequence ID" value="QPM67649.1"/>
    <property type="molecule type" value="Genomic_DNA"/>
</dbReference>
<keyword evidence="3 6" id="KW-0560">Oxidoreductase</keyword>
<dbReference type="InterPro" id="IPR013154">
    <property type="entry name" value="ADH-like_N"/>
</dbReference>
<dbReference type="GO" id="GO:0008270">
    <property type="term" value="F:zinc ion binding"/>
    <property type="evidence" value="ECO:0007669"/>
    <property type="project" value="InterPro"/>
</dbReference>
<dbReference type="InterPro" id="IPR020843">
    <property type="entry name" value="ER"/>
</dbReference>